<proteinExistence type="predicted"/>
<name>A0A0F9STE4_9ZZZZ</name>
<sequence length="52" mass="6136">MNEVLKKAIEDGEKGLRMMKEGHRQCSETIRVAALHVDKAREILSRIEWSRW</sequence>
<comment type="caution">
    <text evidence="1">The sequence shown here is derived from an EMBL/GenBank/DDBJ whole genome shotgun (WGS) entry which is preliminary data.</text>
</comment>
<dbReference type="AlphaFoldDB" id="A0A0F9STE4"/>
<gene>
    <name evidence="1" type="ORF">LCGC14_0476990</name>
</gene>
<accession>A0A0F9STE4</accession>
<organism evidence="1">
    <name type="scientific">marine sediment metagenome</name>
    <dbReference type="NCBI Taxonomy" id="412755"/>
    <lineage>
        <taxon>unclassified sequences</taxon>
        <taxon>metagenomes</taxon>
        <taxon>ecological metagenomes</taxon>
    </lineage>
</organism>
<reference evidence="1" key="1">
    <citation type="journal article" date="2015" name="Nature">
        <title>Complex archaea that bridge the gap between prokaryotes and eukaryotes.</title>
        <authorList>
            <person name="Spang A."/>
            <person name="Saw J.H."/>
            <person name="Jorgensen S.L."/>
            <person name="Zaremba-Niedzwiedzka K."/>
            <person name="Martijn J."/>
            <person name="Lind A.E."/>
            <person name="van Eijk R."/>
            <person name="Schleper C."/>
            <person name="Guy L."/>
            <person name="Ettema T.J."/>
        </authorList>
    </citation>
    <scope>NUCLEOTIDE SEQUENCE</scope>
</reference>
<dbReference type="EMBL" id="LAZR01000514">
    <property type="protein sequence ID" value="KKN65882.1"/>
    <property type="molecule type" value="Genomic_DNA"/>
</dbReference>
<evidence type="ECO:0000313" key="1">
    <source>
        <dbReference type="EMBL" id="KKN65882.1"/>
    </source>
</evidence>
<protein>
    <submittedName>
        <fullName evidence="1">Uncharacterized protein</fullName>
    </submittedName>
</protein>